<comment type="caution">
    <text evidence="6">The sequence shown here is derived from an EMBL/GenBank/DDBJ whole genome shotgun (WGS) entry which is preliminary data.</text>
</comment>
<evidence type="ECO:0000313" key="6">
    <source>
        <dbReference type="EMBL" id="MBD3923277.1"/>
    </source>
</evidence>
<feature type="transmembrane region" description="Helical" evidence="4">
    <location>
        <begin position="90"/>
        <end position="110"/>
    </location>
</feature>
<dbReference type="PANTHER" id="PTHR44688:SF16">
    <property type="entry name" value="DNA-BINDING TRANSCRIPTIONAL ACTIVATOR DEVR_DOSR"/>
    <property type="match status" value="1"/>
</dbReference>
<protein>
    <recommendedName>
        <fullName evidence="5">HTH luxR-type domain-containing protein</fullName>
    </recommendedName>
</protein>
<evidence type="ECO:0000256" key="4">
    <source>
        <dbReference type="SAM" id="Phobius"/>
    </source>
</evidence>
<evidence type="ECO:0000256" key="1">
    <source>
        <dbReference type="ARBA" id="ARBA00023015"/>
    </source>
</evidence>
<keyword evidence="7" id="KW-1185">Reference proteome</keyword>
<dbReference type="CDD" id="cd06170">
    <property type="entry name" value="LuxR_C_like"/>
    <property type="match status" value="1"/>
</dbReference>
<organism evidence="6 7">
    <name type="scientific">Nocardioides cavernae</name>
    <dbReference type="NCBI Taxonomy" id="1921566"/>
    <lineage>
        <taxon>Bacteria</taxon>
        <taxon>Bacillati</taxon>
        <taxon>Actinomycetota</taxon>
        <taxon>Actinomycetes</taxon>
        <taxon>Propionibacteriales</taxon>
        <taxon>Nocardioidaceae</taxon>
        <taxon>Nocardioides</taxon>
    </lineage>
</organism>
<evidence type="ECO:0000259" key="5">
    <source>
        <dbReference type="PROSITE" id="PS50043"/>
    </source>
</evidence>
<gene>
    <name evidence="6" type="ORF">IEZ26_01480</name>
</gene>
<reference evidence="6 7" key="1">
    <citation type="submission" date="2020-09" db="EMBL/GenBank/DDBJ databases">
        <title>novel species in genus Nocardioides.</title>
        <authorList>
            <person name="Zhang G."/>
        </authorList>
    </citation>
    <scope>NUCLEOTIDE SEQUENCE [LARGE SCALE GENOMIC DNA]</scope>
    <source>
        <strain evidence="6 7">KCTC 39551</strain>
    </source>
</reference>
<name>A0ABR8N526_9ACTN</name>
<dbReference type="Gene3D" id="1.10.10.10">
    <property type="entry name" value="Winged helix-like DNA-binding domain superfamily/Winged helix DNA-binding domain"/>
    <property type="match status" value="1"/>
</dbReference>
<sequence>MFLALVLLPDGHLPGPRWRPVVAAAFGVQVACVLAWSLVEGDSNPLGVLPASWSGGVDAAADWLLQAPLLLAAAAIAVRLRRPADRAGLSWVLAGALGFAVLALVGHSMVPAAADALDVLGAVILGAGLTVTLLHRPTPAPEKPDEPAGAYDDARLAALSAREREVLDLVAQGLTNRQIAERLVISPVTARNHVSRILGKLGLDNRTQAAAWLARSQR</sequence>
<evidence type="ECO:0000256" key="2">
    <source>
        <dbReference type="ARBA" id="ARBA00023125"/>
    </source>
</evidence>
<dbReference type="SMART" id="SM00421">
    <property type="entry name" value="HTH_LUXR"/>
    <property type="match status" value="1"/>
</dbReference>
<evidence type="ECO:0000256" key="3">
    <source>
        <dbReference type="ARBA" id="ARBA00023163"/>
    </source>
</evidence>
<keyword evidence="3" id="KW-0804">Transcription</keyword>
<proteinExistence type="predicted"/>
<dbReference type="SUPFAM" id="SSF46894">
    <property type="entry name" value="C-terminal effector domain of the bipartite response regulators"/>
    <property type="match status" value="1"/>
</dbReference>
<dbReference type="InterPro" id="IPR036388">
    <property type="entry name" value="WH-like_DNA-bd_sf"/>
</dbReference>
<feature type="transmembrane region" description="Helical" evidence="4">
    <location>
        <begin position="21"/>
        <end position="39"/>
    </location>
</feature>
<feature type="domain" description="HTH luxR-type" evidence="5">
    <location>
        <begin position="152"/>
        <end position="217"/>
    </location>
</feature>
<dbReference type="Proteomes" id="UP000618818">
    <property type="component" value="Unassembled WGS sequence"/>
</dbReference>
<dbReference type="Pfam" id="PF00196">
    <property type="entry name" value="GerE"/>
    <property type="match status" value="1"/>
</dbReference>
<dbReference type="PROSITE" id="PS50043">
    <property type="entry name" value="HTH_LUXR_2"/>
    <property type="match status" value="1"/>
</dbReference>
<keyword evidence="4" id="KW-0812">Transmembrane</keyword>
<dbReference type="PRINTS" id="PR00038">
    <property type="entry name" value="HTHLUXR"/>
</dbReference>
<keyword evidence="4" id="KW-1133">Transmembrane helix</keyword>
<keyword evidence="4" id="KW-0472">Membrane</keyword>
<keyword evidence="1" id="KW-0805">Transcription regulation</keyword>
<accession>A0ABR8N526</accession>
<feature type="transmembrane region" description="Helical" evidence="4">
    <location>
        <begin position="59"/>
        <end position="78"/>
    </location>
</feature>
<evidence type="ECO:0000313" key="7">
    <source>
        <dbReference type="Proteomes" id="UP000618818"/>
    </source>
</evidence>
<dbReference type="InterPro" id="IPR016032">
    <property type="entry name" value="Sig_transdc_resp-reg_C-effctor"/>
</dbReference>
<keyword evidence="2" id="KW-0238">DNA-binding</keyword>
<dbReference type="InterPro" id="IPR000792">
    <property type="entry name" value="Tscrpt_reg_LuxR_C"/>
</dbReference>
<dbReference type="EMBL" id="JACXYZ010000001">
    <property type="protein sequence ID" value="MBD3923277.1"/>
    <property type="molecule type" value="Genomic_DNA"/>
</dbReference>
<dbReference type="PANTHER" id="PTHR44688">
    <property type="entry name" value="DNA-BINDING TRANSCRIPTIONAL ACTIVATOR DEVR_DOSR"/>
    <property type="match status" value="1"/>
</dbReference>